<dbReference type="GO" id="GO:0005524">
    <property type="term" value="F:ATP binding"/>
    <property type="evidence" value="ECO:0007669"/>
    <property type="project" value="InterPro"/>
</dbReference>
<sequence>MIEKLEVTLDLICSEIAGLLSKSSIIESLVFKPGNASRYQDINSVKFRDILESAIISEESYKIACKRGFYSDRPIYDLLYRSIYISKIIDVNFSIFGTEISLLPLAYSSVLAYNLDSLISMSTQVVRSLDRDDSKWFSNSLNELKLSYLGTLSSMDFRNMEETLWNVFMYSSNEDSLIRNIVRNYEYSIEVYNIIRQNPCKDFENNIQTAFIRILSKVPDGLIYRKFGARVALRVSDYASKLPECPSQSDLYEFNKFLVSNKYNPGSTADIIATGLALYNLDKWYEKTRLNIRLPLPRGCDRIYK</sequence>
<dbReference type="InterPro" id="IPR002736">
    <property type="entry name" value="CitG"/>
</dbReference>
<dbReference type="Pfam" id="PF01874">
    <property type="entry name" value="CitG"/>
    <property type="match status" value="1"/>
</dbReference>
<dbReference type="Proteomes" id="UP000248044">
    <property type="component" value="Chromosome"/>
</dbReference>
<keyword evidence="2" id="KW-1185">Reference proteome</keyword>
<name>A0A2U9IEJ5_9CREN</name>
<dbReference type="EMBL" id="CP029289">
    <property type="protein sequence ID" value="AWR94364.1"/>
    <property type="molecule type" value="Genomic_DNA"/>
</dbReference>
<evidence type="ECO:0000313" key="2">
    <source>
        <dbReference type="Proteomes" id="UP000248044"/>
    </source>
</evidence>
<organism evidence="1 2">
    <name type="scientific">Acidianus brierleyi</name>
    <dbReference type="NCBI Taxonomy" id="41673"/>
    <lineage>
        <taxon>Archaea</taxon>
        <taxon>Thermoproteota</taxon>
        <taxon>Thermoprotei</taxon>
        <taxon>Sulfolobales</taxon>
        <taxon>Sulfolobaceae</taxon>
        <taxon>Acidianus</taxon>
    </lineage>
</organism>
<dbReference type="KEGG" id="abri:DFR85_06900"/>
<dbReference type="Gene3D" id="1.10.4200.10">
    <property type="entry name" value="Triphosphoribosyl-dephospho-CoA protein"/>
    <property type="match status" value="1"/>
</dbReference>
<evidence type="ECO:0000313" key="1">
    <source>
        <dbReference type="EMBL" id="AWR94364.1"/>
    </source>
</evidence>
<proteinExistence type="predicted"/>
<gene>
    <name evidence="1" type="ORF">DFR85_06900</name>
</gene>
<accession>A0A2U9IEJ5</accession>
<dbReference type="PANTHER" id="PTHR42280:SF1">
    <property type="entry name" value="CITG FAMILY PROTEIN"/>
    <property type="match status" value="1"/>
</dbReference>
<protein>
    <submittedName>
        <fullName evidence="1">Triphosphoribosyl-dephospho-CoA synthase</fullName>
    </submittedName>
</protein>
<dbReference type="AlphaFoldDB" id="A0A2U9IEJ5"/>
<dbReference type="GO" id="GO:0046917">
    <property type="term" value="F:triphosphoribosyl-dephospho-CoA synthase activity"/>
    <property type="evidence" value="ECO:0007669"/>
    <property type="project" value="InterPro"/>
</dbReference>
<reference evidence="1 2" key="1">
    <citation type="submission" date="2018-05" db="EMBL/GenBank/DDBJ databases">
        <title>Complete Genome Sequences of Extremely Thermoacidophilic, Metal-Mobilizing Type-Strain Members of the Archaeal Family Sulfolobaceae: Acidianus brierleyi DSM-1651T, Acidianus sulfidivorans DSM-18786T, Metallosphaera hakonensis DSM-7519T, and Metallosphaera prunae DSM-10039T.</title>
        <authorList>
            <person name="Counts J.A."/>
            <person name="Kelly R.M."/>
        </authorList>
    </citation>
    <scope>NUCLEOTIDE SEQUENCE [LARGE SCALE GENOMIC DNA]</scope>
    <source>
        <strain evidence="1 2">DSM 1651</strain>
    </source>
</reference>
<dbReference type="PANTHER" id="PTHR42280">
    <property type="entry name" value="CITG FAMILY PROTEIN"/>
    <property type="match status" value="1"/>
</dbReference>